<accession>A0A9D1KVP7</accession>
<proteinExistence type="predicted"/>
<reference evidence="1" key="2">
    <citation type="journal article" date="2021" name="PeerJ">
        <title>Extensive microbial diversity within the chicken gut microbiome revealed by metagenomics and culture.</title>
        <authorList>
            <person name="Gilroy R."/>
            <person name="Ravi A."/>
            <person name="Getino M."/>
            <person name="Pursley I."/>
            <person name="Horton D.L."/>
            <person name="Alikhan N.F."/>
            <person name="Baker D."/>
            <person name="Gharbi K."/>
            <person name="Hall N."/>
            <person name="Watson M."/>
            <person name="Adriaenssens E.M."/>
            <person name="Foster-Nyarko E."/>
            <person name="Jarju S."/>
            <person name="Secka A."/>
            <person name="Antonio M."/>
            <person name="Oren A."/>
            <person name="Chaudhuri R.R."/>
            <person name="La Ragione R."/>
            <person name="Hildebrand F."/>
            <person name="Pallen M.J."/>
        </authorList>
    </citation>
    <scope>NUCLEOTIDE SEQUENCE</scope>
    <source>
        <strain evidence="1">CHK176-22527</strain>
    </source>
</reference>
<reference evidence="1" key="1">
    <citation type="submission" date="2020-10" db="EMBL/GenBank/DDBJ databases">
        <authorList>
            <person name="Gilroy R."/>
        </authorList>
    </citation>
    <scope>NUCLEOTIDE SEQUENCE</scope>
    <source>
        <strain evidence="1">CHK176-22527</strain>
    </source>
</reference>
<sequence>MRDSEKDMDFYIVSDMPLYVYGYYREFSEVKNRLHQVVQNWETGE</sequence>
<organism evidence="1 2">
    <name type="scientific">Candidatus Allocopromorpha excrementavium</name>
    <dbReference type="NCBI Taxonomy" id="2840741"/>
    <lineage>
        <taxon>Bacteria</taxon>
        <taxon>Bacillati</taxon>
        <taxon>Bacillota</taxon>
        <taxon>Clostridia</taxon>
        <taxon>Eubacteriales</taxon>
        <taxon>Eubacteriaceae</taxon>
        <taxon>Eubacteriaceae incertae sedis</taxon>
        <taxon>Candidatus Allocopromorpha</taxon>
    </lineage>
</organism>
<protein>
    <submittedName>
        <fullName evidence="1">Uncharacterized protein</fullName>
    </submittedName>
</protein>
<evidence type="ECO:0000313" key="2">
    <source>
        <dbReference type="Proteomes" id="UP000824159"/>
    </source>
</evidence>
<gene>
    <name evidence="1" type="ORF">IAD12_05370</name>
</gene>
<name>A0A9D1KVP7_9FIRM</name>
<dbReference type="AlphaFoldDB" id="A0A9D1KVP7"/>
<dbReference type="EMBL" id="DVLX01000067">
    <property type="protein sequence ID" value="HIT99664.1"/>
    <property type="molecule type" value="Genomic_DNA"/>
</dbReference>
<evidence type="ECO:0000313" key="1">
    <source>
        <dbReference type="EMBL" id="HIT99664.1"/>
    </source>
</evidence>
<comment type="caution">
    <text evidence="1">The sequence shown here is derived from an EMBL/GenBank/DDBJ whole genome shotgun (WGS) entry which is preliminary data.</text>
</comment>
<dbReference type="Proteomes" id="UP000824159">
    <property type="component" value="Unassembled WGS sequence"/>
</dbReference>